<gene>
    <name evidence="1" type="ORF">K4G57_03805</name>
</gene>
<keyword evidence="2" id="KW-1185">Reference proteome</keyword>
<dbReference type="Pfam" id="PF12974">
    <property type="entry name" value="Phosphonate-bd"/>
    <property type="match status" value="1"/>
</dbReference>
<protein>
    <submittedName>
        <fullName evidence="1">PhnD/SsuA/transferrin family substrate-binding protein</fullName>
    </submittedName>
</protein>
<dbReference type="PANTHER" id="PTHR35841">
    <property type="entry name" value="PHOSPHONATES-BINDING PERIPLASMIC PROTEIN"/>
    <property type="match status" value="1"/>
</dbReference>
<dbReference type="SUPFAM" id="SSF53850">
    <property type="entry name" value="Periplasmic binding protein-like II"/>
    <property type="match status" value="1"/>
</dbReference>
<evidence type="ECO:0000313" key="2">
    <source>
        <dbReference type="Proteomes" id="UP000700059"/>
    </source>
</evidence>
<organism evidence="1 2">
    <name type="scientific">Helicobacter turcicus</name>
    <dbReference type="NCBI Taxonomy" id="2867412"/>
    <lineage>
        <taxon>Bacteria</taxon>
        <taxon>Pseudomonadati</taxon>
        <taxon>Campylobacterota</taxon>
        <taxon>Epsilonproteobacteria</taxon>
        <taxon>Campylobacterales</taxon>
        <taxon>Helicobacteraceae</taxon>
        <taxon>Helicobacter</taxon>
    </lineage>
</organism>
<accession>A0ABS7JMJ0</accession>
<dbReference type="RefSeq" id="WP_221531895.1">
    <property type="nucleotide sequence ID" value="NZ_JAIGYP010000004.1"/>
</dbReference>
<comment type="caution">
    <text evidence="1">The sequence shown here is derived from an EMBL/GenBank/DDBJ whole genome shotgun (WGS) entry which is preliminary data.</text>
</comment>
<dbReference type="Gene3D" id="3.40.190.10">
    <property type="entry name" value="Periplasmic binding protein-like II"/>
    <property type="match status" value="2"/>
</dbReference>
<dbReference type="PANTHER" id="PTHR35841:SF1">
    <property type="entry name" value="PHOSPHONATES-BINDING PERIPLASMIC PROTEIN"/>
    <property type="match status" value="1"/>
</dbReference>
<sequence>MKTLLLGAVAYDPKVVPIWDIIRDYANANAEIFGCKLDYVLFSNYERQVDALLNGHIDVAWNTNVAWIRTLHATQGKARALVMRDTDVDFTTKFVCKKGSGIQNIADLKNKRFGLGSMDSAQAAIMGLYYLQKECAQDVILQEFDSPDACGRGKSDTLKTSSLSVVRHNSDVGKHGDTGRSEFEILEAIKAGELDAGSIGSSTWIRILQEGSYPDIESFWTSPGYCHCNFSVMPKFDSKLAESFTQMLLSQNAKKDNPVIAKMMQMEGLNAWIRVGESELRAYDIIYKAMEEQNLLKNTL</sequence>
<evidence type="ECO:0000313" key="1">
    <source>
        <dbReference type="EMBL" id="MBX7490595.1"/>
    </source>
</evidence>
<dbReference type="EMBL" id="JAIGYQ010000004">
    <property type="protein sequence ID" value="MBX7490595.1"/>
    <property type="molecule type" value="Genomic_DNA"/>
</dbReference>
<name>A0ABS7JMJ0_9HELI</name>
<reference evidence="1 2" key="1">
    <citation type="submission" date="2021-08" db="EMBL/GenBank/DDBJ databases">
        <title>Helicobacter spp. isolated from feces of Anatolian Ground Squirrel (Spermophilus xanthoprymnus) in Turkey.</title>
        <authorList>
            <person name="Aydin F."/>
            <person name="Abay S."/>
            <person name="Kayman T."/>
            <person name="Karakaya E."/>
            <person name="Saticioglu I.B."/>
        </authorList>
    </citation>
    <scope>NUCLEOTIDE SEQUENCE [LARGE SCALE GENOMIC DNA]</scope>
    <source>
        <strain evidence="1 2">Faydin-H70</strain>
    </source>
</reference>
<dbReference type="Proteomes" id="UP000700059">
    <property type="component" value="Unassembled WGS sequence"/>
</dbReference>
<proteinExistence type="predicted"/>